<evidence type="ECO:0000256" key="5">
    <source>
        <dbReference type="SAM" id="Phobius"/>
    </source>
</evidence>
<keyword evidence="2 5" id="KW-0812">Transmembrane</keyword>
<evidence type="ECO:0000256" key="4">
    <source>
        <dbReference type="ARBA" id="ARBA00023136"/>
    </source>
</evidence>
<gene>
    <name evidence="6" type="ORF">K788_0002745</name>
</gene>
<name>A0A0P0RD12_9BURK</name>
<dbReference type="PANTHER" id="PTHR43424:SF1">
    <property type="entry name" value="LOCUS PUTATIVE PROTEIN 1-RELATED"/>
    <property type="match status" value="1"/>
</dbReference>
<evidence type="ECO:0000256" key="2">
    <source>
        <dbReference type="ARBA" id="ARBA00022692"/>
    </source>
</evidence>
<dbReference type="Pfam" id="PF01943">
    <property type="entry name" value="Polysacc_synt"/>
    <property type="match status" value="1"/>
</dbReference>
<dbReference type="Proteomes" id="UP000019146">
    <property type="component" value="Chromosome 2"/>
</dbReference>
<feature type="transmembrane region" description="Helical" evidence="5">
    <location>
        <begin position="45"/>
        <end position="63"/>
    </location>
</feature>
<evidence type="ECO:0000256" key="3">
    <source>
        <dbReference type="ARBA" id="ARBA00022989"/>
    </source>
</evidence>
<dbReference type="PANTHER" id="PTHR43424">
    <property type="entry name" value="LOCUS PUTATIVE PROTEIN 1-RELATED"/>
    <property type="match status" value="1"/>
</dbReference>
<sequence length="427" mass="45814">MARDMTKLRRNFAAMVIWQIGNYLVPLATFPYLTRVLGPTGFGTVSYVTALTMYGIAVTEWGFNLSGPRAVAQSCHDHSRLNDLVWSVIGAKTCLCVLSMAILVGATCMIQRLGELKAALWIGWVGVVANVLTMHWLMQGLERFSLLSCIALVSRFSSIPLTFLLVKYPHDVNAAIGVQSAASMFGAVGSLFFAYHQGLLRNPRFSWGGVRRQIFDNAEMFLSTASVSLFSATNTVILGSLSGPYQAGVYASADKLKTVGNMIPMQINTVLYPRISALLSQGCSGDKRAAARLTTIGLVGTIATTSVGLLICVVSSRALIRLVLGSEFVAAAGVLNWLCLSTVFGNLAYFLGLQVLVPFDGASRRARAMLGAGLFNIMLACILVPHMGAGGAAIAYLAAEVALLGIYLRWVIRSPTMRAHFAQLARG</sequence>
<feature type="transmembrane region" description="Helical" evidence="5">
    <location>
        <begin position="118"/>
        <end position="137"/>
    </location>
</feature>
<dbReference type="AlphaFoldDB" id="A0A0P0RD12"/>
<dbReference type="KEGG" id="bcai:K788_0002745"/>
<evidence type="ECO:0000256" key="1">
    <source>
        <dbReference type="ARBA" id="ARBA00004141"/>
    </source>
</evidence>
<evidence type="ECO:0000313" key="6">
    <source>
        <dbReference type="EMBL" id="ALL66223.1"/>
    </source>
</evidence>
<feature type="transmembrane region" description="Helical" evidence="5">
    <location>
        <begin position="393"/>
        <end position="412"/>
    </location>
</feature>
<keyword evidence="3 5" id="KW-1133">Transmembrane helix</keyword>
<accession>A0A0P0RD12</accession>
<dbReference type="EMBL" id="CP012747">
    <property type="protein sequence ID" value="ALL66223.1"/>
    <property type="molecule type" value="Genomic_DNA"/>
</dbReference>
<feature type="transmembrane region" description="Helical" evidence="5">
    <location>
        <begin position="84"/>
        <end position="106"/>
    </location>
</feature>
<keyword evidence="4 5" id="KW-0472">Membrane</keyword>
<comment type="subcellular location">
    <subcellularLocation>
        <location evidence="1">Membrane</location>
        <topology evidence="1">Multi-pass membrane protein</topology>
    </subcellularLocation>
</comment>
<feature type="transmembrane region" description="Helical" evidence="5">
    <location>
        <begin position="368"/>
        <end position="387"/>
    </location>
</feature>
<feature type="transmembrane region" description="Helical" evidence="5">
    <location>
        <begin position="328"/>
        <end position="356"/>
    </location>
</feature>
<dbReference type="GO" id="GO:0016020">
    <property type="term" value="C:membrane"/>
    <property type="evidence" value="ECO:0007669"/>
    <property type="project" value="UniProtKB-SubCell"/>
</dbReference>
<organism evidence="6 7">
    <name type="scientific">Paraburkholderia caribensis MBA4</name>
    <dbReference type="NCBI Taxonomy" id="1323664"/>
    <lineage>
        <taxon>Bacteria</taxon>
        <taxon>Pseudomonadati</taxon>
        <taxon>Pseudomonadota</taxon>
        <taxon>Betaproteobacteria</taxon>
        <taxon>Burkholderiales</taxon>
        <taxon>Burkholderiaceae</taxon>
        <taxon>Paraburkholderia</taxon>
    </lineage>
</organism>
<dbReference type="CDD" id="cd13128">
    <property type="entry name" value="MATE_Wzx_like"/>
    <property type="match status" value="1"/>
</dbReference>
<feature type="transmembrane region" description="Helical" evidence="5">
    <location>
        <begin position="172"/>
        <end position="195"/>
    </location>
</feature>
<dbReference type="InterPro" id="IPR002797">
    <property type="entry name" value="Polysacc_synth"/>
</dbReference>
<evidence type="ECO:0000313" key="7">
    <source>
        <dbReference type="Proteomes" id="UP000019146"/>
    </source>
</evidence>
<reference evidence="6 7" key="1">
    <citation type="journal article" date="2014" name="Genome Announc.">
        <title>Draft Genome Sequence of the Haloacid-Degrading Burkholderia caribensis Strain MBA4.</title>
        <authorList>
            <person name="Pan Y."/>
            <person name="Kong K.F."/>
            <person name="Tsang J.S."/>
        </authorList>
    </citation>
    <scope>NUCLEOTIDE SEQUENCE [LARGE SCALE GENOMIC DNA]</scope>
    <source>
        <strain evidence="6 7">MBA4</strain>
    </source>
</reference>
<feature type="transmembrane region" description="Helical" evidence="5">
    <location>
        <begin position="144"/>
        <end position="166"/>
    </location>
</feature>
<dbReference type="InterPro" id="IPR052556">
    <property type="entry name" value="PolySynth_Transporter"/>
</dbReference>
<feature type="transmembrane region" description="Helical" evidence="5">
    <location>
        <begin position="296"/>
        <end position="316"/>
    </location>
</feature>
<feature type="transmembrane region" description="Helical" evidence="5">
    <location>
        <begin position="12"/>
        <end position="33"/>
    </location>
</feature>
<protein>
    <submittedName>
        <fullName evidence="6">Membrane protein</fullName>
    </submittedName>
</protein>
<proteinExistence type="predicted"/>